<dbReference type="PROSITE" id="PS51846">
    <property type="entry name" value="CNNM"/>
    <property type="match status" value="1"/>
</dbReference>
<dbReference type="Gene3D" id="3.10.580.10">
    <property type="entry name" value="CBS-domain"/>
    <property type="match status" value="1"/>
</dbReference>
<dbReference type="InterPro" id="IPR045095">
    <property type="entry name" value="ACDP"/>
</dbReference>
<feature type="transmembrane region" description="Helical" evidence="10">
    <location>
        <begin position="122"/>
        <end position="142"/>
    </location>
</feature>
<evidence type="ECO:0000256" key="6">
    <source>
        <dbReference type="ARBA" id="ARBA00023136"/>
    </source>
</evidence>
<evidence type="ECO:0000256" key="1">
    <source>
        <dbReference type="ARBA" id="ARBA00004141"/>
    </source>
</evidence>
<dbReference type="InterPro" id="IPR046342">
    <property type="entry name" value="CBS_dom_sf"/>
</dbReference>
<keyword evidence="13" id="KW-1185">Reference proteome</keyword>
<dbReference type="GO" id="GO:0010960">
    <property type="term" value="P:magnesium ion homeostasis"/>
    <property type="evidence" value="ECO:0007669"/>
    <property type="project" value="InterPro"/>
</dbReference>
<evidence type="ECO:0000256" key="10">
    <source>
        <dbReference type="SAM" id="Phobius"/>
    </source>
</evidence>
<keyword evidence="6 8" id="KW-0472">Membrane</keyword>
<reference evidence="12 13" key="1">
    <citation type="submission" date="2021-01" db="EMBL/GenBank/DDBJ databases">
        <title>Adiantum capillus-veneris genome.</title>
        <authorList>
            <person name="Fang Y."/>
            <person name="Liao Q."/>
        </authorList>
    </citation>
    <scope>NUCLEOTIDE SEQUENCE [LARGE SCALE GENOMIC DNA]</scope>
    <source>
        <strain evidence="12">H3</strain>
        <tissue evidence="12">Leaf</tissue>
    </source>
</reference>
<dbReference type="Proteomes" id="UP000886520">
    <property type="component" value="Chromosome 5"/>
</dbReference>
<dbReference type="PANTHER" id="PTHR12064">
    <property type="entry name" value="METAL TRANSPORTER CNNM"/>
    <property type="match status" value="1"/>
</dbReference>
<evidence type="ECO:0000256" key="5">
    <source>
        <dbReference type="ARBA" id="ARBA00023122"/>
    </source>
</evidence>
<dbReference type="PANTHER" id="PTHR12064:SF59">
    <property type="entry name" value="CNNM TRANSMEMBRANE DOMAIN-CONTAINING PROTEIN"/>
    <property type="match status" value="1"/>
</dbReference>
<dbReference type="GO" id="GO:0005737">
    <property type="term" value="C:cytoplasm"/>
    <property type="evidence" value="ECO:0007669"/>
    <property type="project" value="TreeGrafter"/>
</dbReference>
<evidence type="ECO:0000256" key="9">
    <source>
        <dbReference type="SAM" id="MobiDB-lite"/>
    </source>
</evidence>
<gene>
    <name evidence="12" type="ORF">GOP47_0004786</name>
</gene>
<evidence type="ECO:0000256" key="4">
    <source>
        <dbReference type="ARBA" id="ARBA00022989"/>
    </source>
</evidence>
<feature type="domain" description="CNNM transmembrane" evidence="11">
    <location>
        <begin position="7"/>
        <end position="190"/>
    </location>
</feature>
<keyword evidence="3" id="KW-0677">Repeat</keyword>
<proteinExistence type="predicted"/>
<dbReference type="EMBL" id="JABFUD020000005">
    <property type="protein sequence ID" value="KAI5079307.1"/>
    <property type="molecule type" value="Genomic_DNA"/>
</dbReference>
<evidence type="ECO:0000313" key="12">
    <source>
        <dbReference type="EMBL" id="KAI5079307.1"/>
    </source>
</evidence>
<dbReference type="Pfam" id="PF01595">
    <property type="entry name" value="CNNM"/>
    <property type="match status" value="1"/>
</dbReference>
<organism evidence="12 13">
    <name type="scientific">Adiantum capillus-veneris</name>
    <name type="common">Maidenhair fern</name>
    <dbReference type="NCBI Taxonomy" id="13818"/>
    <lineage>
        <taxon>Eukaryota</taxon>
        <taxon>Viridiplantae</taxon>
        <taxon>Streptophyta</taxon>
        <taxon>Embryophyta</taxon>
        <taxon>Tracheophyta</taxon>
        <taxon>Polypodiopsida</taxon>
        <taxon>Polypodiidae</taxon>
        <taxon>Polypodiales</taxon>
        <taxon>Pteridineae</taxon>
        <taxon>Pteridaceae</taxon>
        <taxon>Vittarioideae</taxon>
        <taxon>Adiantum</taxon>
    </lineage>
</organism>
<keyword evidence="7" id="KW-0325">Glycoprotein</keyword>
<feature type="compositionally biased region" description="Basic and acidic residues" evidence="9">
    <location>
        <begin position="312"/>
        <end position="331"/>
    </location>
</feature>
<evidence type="ECO:0000259" key="11">
    <source>
        <dbReference type="PROSITE" id="PS51846"/>
    </source>
</evidence>
<evidence type="ECO:0000256" key="3">
    <source>
        <dbReference type="ARBA" id="ARBA00022737"/>
    </source>
</evidence>
<dbReference type="GO" id="GO:0030026">
    <property type="term" value="P:intracellular manganese ion homeostasis"/>
    <property type="evidence" value="ECO:0007669"/>
    <property type="project" value="TreeGrafter"/>
</dbReference>
<protein>
    <recommendedName>
        <fullName evidence="11">CNNM transmembrane domain-containing protein</fullName>
    </recommendedName>
</protein>
<dbReference type="AlphaFoldDB" id="A0A9D4V4N0"/>
<sequence length="542" mass="59759">MVEHSCCKFSFWLYLLIVAALVIFAGLMSGLTLGLMSLGLVDLEVLLKSGSEKDRKYAAKILPVVKNQHLLLCTLLLGNAMAMEALPIFLDSLVNAWGAILISVTMILLFGEIFPQAICSRYGLAVGATMTPVVRVLVIIFFPVTYPISKLLDYLLGKSHLALFRRVELMTLVHMHGNEAGKGGELTHDETTIITGALELTQKTAKDAMTPISSTFCIDINTNLDMKTMQSIMSRNHSRIPVYMGSPTNIIGLILVKNLLVVRPEDNLPLKQYSTIRRMPRVEENMPLYDILNEFQKGHSHMAAVVRCSKQKLKDTKRSKQHGTELGEKSSGKTKVAQGTTTTAVALDVAEDASSEAAGNVIFLERNSAPIFKEEDTATRHHGSHKGKRRERMGQDDVLDIIEGTLSLPEDEEVVGIITMEDVIEELLQEEILDEKDEYVDIHERIKISMSERSPTLQPTRSMPATRVLLPKAVVSPLAASQRTPVLHSAISTGCGIAQLKAQVQTSKSEYPVGLSDKPQPKIRLHSVESHVQGGSFPKNDF</sequence>
<dbReference type="InterPro" id="IPR044751">
    <property type="entry name" value="Ion_transp-like_CBS"/>
</dbReference>
<feature type="transmembrane region" description="Helical" evidence="10">
    <location>
        <begin position="96"/>
        <end position="115"/>
    </location>
</feature>
<evidence type="ECO:0000256" key="2">
    <source>
        <dbReference type="ARBA" id="ARBA00022692"/>
    </source>
</evidence>
<comment type="caution">
    <text evidence="12">The sequence shown here is derived from an EMBL/GenBank/DDBJ whole genome shotgun (WGS) entry which is preliminary data.</text>
</comment>
<evidence type="ECO:0000313" key="13">
    <source>
        <dbReference type="Proteomes" id="UP000886520"/>
    </source>
</evidence>
<evidence type="ECO:0000256" key="8">
    <source>
        <dbReference type="PROSITE-ProRule" id="PRU01193"/>
    </source>
</evidence>
<name>A0A9D4V4N0_ADICA</name>
<dbReference type="FunFam" id="3.10.580.10:FF:000015">
    <property type="entry name" value="DUF21 domain-containing protein"/>
    <property type="match status" value="1"/>
</dbReference>
<feature type="region of interest" description="Disordered" evidence="9">
    <location>
        <begin position="311"/>
        <end position="337"/>
    </location>
</feature>
<dbReference type="OrthoDB" id="5353557at2759"/>
<keyword evidence="5" id="KW-0129">CBS domain</keyword>
<accession>A0A9D4V4N0</accession>
<evidence type="ECO:0000256" key="7">
    <source>
        <dbReference type="ARBA" id="ARBA00023180"/>
    </source>
</evidence>
<feature type="transmembrane region" description="Helical" evidence="10">
    <location>
        <begin position="12"/>
        <end position="41"/>
    </location>
</feature>
<dbReference type="CDD" id="cd04590">
    <property type="entry name" value="CBS_pair_CorC_HlyC_assoc"/>
    <property type="match status" value="1"/>
</dbReference>
<dbReference type="InterPro" id="IPR002550">
    <property type="entry name" value="CNNM"/>
</dbReference>
<keyword evidence="2 8" id="KW-0812">Transmembrane</keyword>
<dbReference type="GO" id="GO:0016020">
    <property type="term" value="C:membrane"/>
    <property type="evidence" value="ECO:0007669"/>
    <property type="project" value="UniProtKB-SubCell"/>
</dbReference>
<keyword evidence="4 8" id="KW-1133">Transmembrane helix</keyword>
<dbReference type="SUPFAM" id="SSF54631">
    <property type="entry name" value="CBS-domain pair"/>
    <property type="match status" value="1"/>
</dbReference>
<comment type="subcellular location">
    <subcellularLocation>
        <location evidence="1">Membrane</location>
        <topology evidence="1">Multi-pass membrane protein</topology>
    </subcellularLocation>
</comment>